<protein>
    <submittedName>
        <fullName evidence="2">Uncharacterized protein</fullName>
    </submittedName>
</protein>
<dbReference type="Proteomes" id="UP000765509">
    <property type="component" value="Unassembled WGS sequence"/>
</dbReference>
<evidence type="ECO:0000313" key="2">
    <source>
        <dbReference type="EMBL" id="MBW0551231.1"/>
    </source>
</evidence>
<comment type="caution">
    <text evidence="2">The sequence shown here is derived from an EMBL/GenBank/DDBJ whole genome shotgun (WGS) entry which is preliminary data.</text>
</comment>
<feature type="region of interest" description="Disordered" evidence="1">
    <location>
        <begin position="56"/>
        <end position="92"/>
    </location>
</feature>
<name>A0A9Q3IWG0_9BASI</name>
<accession>A0A9Q3IWG0</accession>
<evidence type="ECO:0000313" key="3">
    <source>
        <dbReference type="Proteomes" id="UP000765509"/>
    </source>
</evidence>
<reference evidence="2" key="1">
    <citation type="submission" date="2021-03" db="EMBL/GenBank/DDBJ databases">
        <title>Draft genome sequence of rust myrtle Austropuccinia psidii MF-1, a brazilian biotype.</title>
        <authorList>
            <person name="Quecine M.C."/>
            <person name="Pachon D.M.R."/>
            <person name="Bonatelli M.L."/>
            <person name="Correr F.H."/>
            <person name="Franceschini L.M."/>
            <person name="Leite T.F."/>
            <person name="Margarido G.R.A."/>
            <person name="Almeida C.A."/>
            <person name="Ferrarezi J.A."/>
            <person name="Labate C.A."/>
        </authorList>
    </citation>
    <scope>NUCLEOTIDE SEQUENCE</scope>
    <source>
        <strain evidence="2">MF-1</strain>
    </source>
</reference>
<dbReference type="EMBL" id="AVOT02057048">
    <property type="protein sequence ID" value="MBW0551231.1"/>
    <property type="molecule type" value="Genomic_DNA"/>
</dbReference>
<gene>
    <name evidence="2" type="ORF">O181_090946</name>
</gene>
<feature type="compositionally biased region" description="Basic residues" evidence="1">
    <location>
        <begin position="69"/>
        <end position="78"/>
    </location>
</feature>
<keyword evidence="3" id="KW-1185">Reference proteome</keyword>
<dbReference type="AlphaFoldDB" id="A0A9Q3IWG0"/>
<organism evidence="2 3">
    <name type="scientific">Austropuccinia psidii MF-1</name>
    <dbReference type="NCBI Taxonomy" id="1389203"/>
    <lineage>
        <taxon>Eukaryota</taxon>
        <taxon>Fungi</taxon>
        <taxon>Dikarya</taxon>
        <taxon>Basidiomycota</taxon>
        <taxon>Pucciniomycotina</taxon>
        <taxon>Pucciniomycetes</taxon>
        <taxon>Pucciniales</taxon>
        <taxon>Sphaerophragmiaceae</taxon>
        <taxon>Austropuccinia</taxon>
    </lineage>
</organism>
<evidence type="ECO:0000256" key="1">
    <source>
        <dbReference type="SAM" id="MobiDB-lite"/>
    </source>
</evidence>
<proteinExistence type="predicted"/>
<sequence length="134" mass="16032">MNSWHILKKFLKSEEIAIYINELNPLSSNPQIKNINDWNNTKREVIKEEVPVAPISKLQAIQPPQEGKNKKKNWKKPHSQSYRIPRIQGDAMDNSFNRSRTLIEFKDKEEQRMRRPHFPKKYNCLLMLQILQHK</sequence>